<feature type="domain" description="SET" evidence="1">
    <location>
        <begin position="86"/>
        <end position="285"/>
    </location>
</feature>
<evidence type="ECO:0000259" key="1">
    <source>
        <dbReference type="Pfam" id="PF00856"/>
    </source>
</evidence>
<proteinExistence type="predicted"/>
<protein>
    <submittedName>
        <fullName evidence="3">Protein SET DOMAIN GROUP 41 isoform X2</fullName>
    </submittedName>
</protein>
<dbReference type="PANTHER" id="PTHR47780:SF1">
    <property type="entry name" value="PROTEIN SET DOMAIN GROUP 41"/>
    <property type="match status" value="1"/>
</dbReference>
<dbReference type="InterPro" id="IPR001214">
    <property type="entry name" value="SET_dom"/>
</dbReference>
<dbReference type="SUPFAM" id="SSF82199">
    <property type="entry name" value="SET domain"/>
    <property type="match status" value="1"/>
</dbReference>
<dbReference type="Pfam" id="PF00856">
    <property type="entry name" value="SET"/>
    <property type="match status" value="1"/>
</dbReference>
<dbReference type="Gene3D" id="2.170.270.10">
    <property type="entry name" value="SET domain"/>
    <property type="match status" value="1"/>
</dbReference>
<reference evidence="2" key="1">
    <citation type="journal article" date="2021" name="Nat. Commun.">
        <title>Genomic analyses provide insights into spinach domestication and the genetic basis of agronomic traits.</title>
        <authorList>
            <person name="Cai X."/>
            <person name="Sun X."/>
            <person name="Xu C."/>
            <person name="Sun H."/>
            <person name="Wang X."/>
            <person name="Ge C."/>
            <person name="Zhang Z."/>
            <person name="Wang Q."/>
            <person name="Fei Z."/>
            <person name="Jiao C."/>
            <person name="Wang Q."/>
        </authorList>
    </citation>
    <scope>NUCLEOTIDE SEQUENCE [LARGE SCALE GENOMIC DNA]</scope>
    <source>
        <strain evidence="2">cv. Varoflay</strain>
    </source>
</reference>
<dbReference type="PANTHER" id="PTHR47780">
    <property type="entry name" value="PROTEIN SET DOMAIN GROUP 41"/>
    <property type="match status" value="1"/>
</dbReference>
<reference evidence="3" key="2">
    <citation type="submission" date="2025-08" db="UniProtKB">
        <authorList>
            <consortium name="RefSeq"/>
        </authorList>
    </citation>
    <scope>IDENTIFICATION</scope>
    <source>
        <tissue evidence="3">Leaf</tissue>
    </source>
</reference>
<name>A0A9R0I933_SPIOL</name>
<evidence type="ECO:0000313" key="3">
    <source>
        <dbReference type="RefSeq" id="XP_021844956.2"/>
    </source>
</evidence>
<sequence>MEMRAKEDIQIGQDITPPLAPLAFSLYNSSLPSNCSACFLSLSTATTAAATFLRYCSNGACSSTHDSSLHYSSAEHHLFSLLHSNPSLFPHPDSSDLRLSLRLLHLLPSYTLSPRFLGLLTNRHEFISDEVDSARVRTGASLMAMARAMRDEREFEFESNSDGNGGDCELEKAVLCLVITNAVEINFNSQRLGIGVYDKCFSWINHSCSPNSCYRFVPAFAVSEGSDDSSSIWILPFGDAAKMQMEDRGGCTTCELAKGFGNYGPRLIVRSIKGIQRGEEVTITYTELLQPMEMFCVNLHKGCSKTLDKHYKEKAVEMLRDMLDSSIEEYMEVGDPVSCCDKVEGLLTEGLSNRHLEQARGDSDIDIKLSPLHYISLNAYTTLISTYKIRAGLNGEMHPQSFDMSRTSVAYSLLLACATHYLFLSDPSLIVSAATFWIDAGQDLLSFGRSPSWNSFANGELQNLSAVPHVNCPRCSLLDRFESHLSCTQTRNMIFNSITKEFHKCTSIIIPKAWSFLVEGCKYLKDVKDPIDFSWIQGHENTQLQHGEFNICNGSENADLSENESIDDVKTAIYELGMHCLLYGGFLSSICYGDSCSTRLIRNVICI</sequence>
<dbReference type="GeneID" id="110784817"/>
<gene>
    <name evidence="3" type="primary">LOC110784817</name>
</gene>
<organism evidence="2 3">
    <name type="scientific">Spinacia oleracea</name>
    <name type="common">Spinach</name>
    <dbReference type="NCBI Taxonomy" id="3562"/>
    <lineage>
        <taxon>Eukaryota</taxon>
        <taxon>Viridiplantae</taxon>
        <taxon>Streptophyta</taxon>
        <taxon>Embryophyta</taxon>
        <taxon>Tracheophyta</taxon>
        <taxon>Spermatophyta</taxon>
        <taxon>Magnoliopsida</taxon>
        <taxon>eudicotyledons</taxon>
        <taxon>Gunneridae</taxon>
        <taxon>Pentapetalae</taxon>
        <taxon>Caryophyllales</taxon>
        <taxon>Chenopodiaceae</taxon>
        <taxon>Chenopodioideae</taxon>
        <taxon>Anserineae</taxon>
        <taxon>Spinacia</taxon>
    </lineage>
</organism>
<accession>A0A9R0I933</accession>
<dbReference type="RefSeq" id="XP_021844956.2">
    <property type="nucleotide sequence ID" value="XM_021989264.2"/>
</dbReference>
<dbReference type="InterPro" id="IPR046341">
    <property type="entry name" value="SET_dom_sf"/>
</dbReference>
<evidence type="ECO:0000313" key="2">
    <source>
        <dbReference type="Proteomes" id="UP000813463"/>
    </source>
</evidence>
<dbReference type="Proteomes" id="UP000813463">
    <property type="component" value="Chromosome 4"/>
</dbReference>
<keyword evidence="2" id="KW-1185">Reference proteome</keyword>
<dbReference type="AlphaFoldDB" id="A0A9R0I933"/>